<evidence type="ECO:0000313" key="2">
    <source>
        <dbReference type="Proteomes" id="UP000267341"/>
    </source>
</evidence>
<dbReference type="GeneID" id="66906227"/>
<reference evidence="1 2" key="1">
    <citation type="submission" date="2018-10" db="EMBL/GenBank/DDBJ databases">
        <title>Genomic Encyclopedia of Type Strains, Phase IV (KMG-IV): sequencing the most valuable type-strain genomes for metagenomic binning, comparative biology and taxonomic classification.</title>
        <authorList>
            <person name="Goeker M."/>
        </authorList>
    </citation>
    <scope>NUCLEOTIDE SEQUENCE [LARGE SCALE GENOMIC DNA]</scope>
    <source>
        <strain evidence="1 2">DSM 5079</strain>
    </source>
</reference>
<dbReference type="Pfam" id="PF07445">
    <property type="entry name" value="PriC"/>
    <property type="match status" value="1"/>
</dbReference>
<organism evidence="1 2">
    <name type="scientific">Yokenella regensburgei</name>
    <dbReference type="NCBI Taxonomy" id="158877"/>
    <lineage>
        <taxon>Bacteria</taxon>
        <taxon>Pseudomonadati</taxon>
        <taxon>Pseudomonadota</taxon>
        <taxon>Gammaproteobacteria</taxon>
        <taxon>Enterobacterales</taxon>
        <taxon>Enterobacteriaceae</taxon>
        <taxon>Yokenella</taxon>
    </lineage>
</organism>
<dbReference type="RefSeq" id="WP_120817422.1">
    <property type="nucleotide sequence ID" value="NZ_RBIZ01000007.1"/>
</dbReference>
<dbReference type="NCBIfam" id="NF007500">
    <property type="entry name" value="PRK10093.1"/>
    <property type="match status" value="1"/>
</dbReference>
<dbReference type="InterPro" id="IPR038338">
    <property type="entry name" value="PriC_sf"/>
</dbReference>
<proteinExistence type="predicted"/>
<name>A0ABX9RWV4_9ENTR</name>
<dbReference type="Gene3D" id="1.20.1270.340">
    <property type="match status" value="1"/>
</dbReference>
<dbReference type="InterPro" id="IPR010890">
    <property type="entry name" value="PriC"/>
</dbReference>
<accession>A0ABX9RWV4</accession>
<dbReference type="EMBL" id="RBIZ01000007">
    <property type="protein sequence ID" value="RKR53127.1"/>
    <property type="molecule type" value="Genomic_DNA"/>
</dbReference>
<gene>
    <name evidence="1" type="ORF">C7387_4264</name>
</gene>
<protein>
    <submittedName>
        <fullName evidence="1">Restart primosome assembly protein PriC</fullName>
    </submittedName>
</protein>
<dbReference type="Proteomes" id="UP000267341">
    <property type="component" value="Unassembled WGS sequence"/>
</dbReference>
<keyword evidence="2" id="KW-1185">Reference proteome</keyword>
<comment type="caution">
    <text evidence="1">The sequence shown here is derived from an EMBL/GenBank/DDBJ whole genome shotgun (WGS) entry which is preliminary data.</text>
</comment>
<sequence length="175" mass="20635">MKTDLLLHTLEQQLAQLEARVGPLAHFATLGPRFDRQLFQTRSPLLQDCLEETRHHLTALKQAIEKQQLPQIVWLTERLAAQVEAISRETAAWSLRSWDSGSPSLIRWQRKRLQHQEYERRLLEMTQERQRQLAQTQDFTEQQRLTREVEAFNGRLTRCRKALQGIDAVIARMTR</sequence>
<evidence type="ECO:0000313" key="1">
    <source>
        <dbReference type="EMBL" id="RKR53127.1"/>
    </source>
</evidence>